<accession>A0A8H7PG22</accession>
<proteinExistence type="predicted"/>
<feature type="chain" id="PRO_5034152465" evidence="2">
    <location>
        <begin position="21"/>
        <end position="216"/>
    </location>
</feature>
<evidence type="ECO:0000256" key="2">
    <source>
        <dbReference type="SAM" id="SignalP"/>
    </source>
</evidence>
<gene>
    <name evidence="3" type="ORF">INT44_002666</name>
</gene>
<feature type="compositionally biased region" description="Low complexity" evidence="1">
    <location>
        <begin position="91"/>
        <end position="118"/>
    </location>
</feature>
<organism evidence="3 4">
    <name type="scientific">Umbelopsis vinacea</name>
    <dbReference type="NCBI Taxonomy" id="44442"/>
    <lineage>
        <taxon>Eukaryota</taxon>
        <taxon>Fungi</taxon>
        <taxon>Fungi incertae sedis</taxon>
        <taxon>Mucoromycota</taxon>
        <taxon>Mucoromycotina</taxon>
        <taxon>Umbelopsidomycetes</taxon>
        <taxon>Umbelopsidales</taxon>
        <taxon>Umbelopsidaceae</taxon>
        <taxon>Umbelopsis</taxon>
    </lineage>
</organism>
<dbReference type="EMBL" id="JAEPRA010000022">
    <property type="protein sequence ID" value="KAG2172651.1"/>
    <property type="molecule type" value="Genomic_DNA"/>
</dbReference>
<feature type="signal peptide" evidence="2">
    <location>
        <begin position="1"/>
        <end position="20"/>
    </location>
</feature>
<evidence type="ECO:0000313" key="4">
    <source>
        <dbReference type="Proteomes" id="UP000612746"/>
    </source>
</evidence>
<reference evidence="3" key="1">
    <citation type="submission" date="2020-12" db="EMBL/GenBank/DDBJ databases">
        <title>Metabolic potential, ecology and presence of endohyphal bacteria is reflected in genomic diversity of Mucoromycotina.</title>
        <authorList>
            <person name="Muszewska A."/>
            <person name="Okrasinska A."/>
            <person name="Steczkiewicz K."/>
            <person name="Drgas O."/>
            <person name="Orlowska M."/>
            <person name="Perlinska-Lenart U."/>
            <person name="Aleksandrzak-Piekarczyk T."/>
            <person name="Szatraj K."/>
            <person name="Zielenkiewicz U."/>
            <person name="Pilsyk S."/>
            <person name="Malc E."/>
            <person name="Mieczkowski P."/>
            <person name="Kruszewska J.S."/>
            <person name="Biernat P."/>
            <person name="Pawlowska J."/>
        </authorList>
    </citation>
    <scope>NUCLEOTIDE SEQUENCE</scope>
    <source>
        <strain evidence="3">WA0000051536</strain>
    </source>
</reference>
<sequence length="216" mass="21674">MKFTAATSVALVALMTAVQAQNTCTCDPSDYSCLADCGMYLTITPIAFFFICTRLTPRLFQQSRTPIAASLTAQITLATSKNCIQNNWPGQTSSASTDASTSTEASTSTDASSSMATATSSESTATQSLLATASNSVPTAASALATASSQFLSASSSLKSVMTSGLASASKSLQSAASSATAPPSASSTHSGADDLQIQKAAVAAIALVAAAAVYF</sequence>
<feature type="region of interest" description="Disordered" evidence="1">
    <location>
        <begin position="90"/>
        <end position="118"/>
    </location>
</feature>
<protein>
    <submittedName>
        <fullName evidence="3">Uncharacterized protein</fullName>
    </submittedName>
</protein>
<keyword evidence="4" id="KW-1185">Reference proteome</keyword>
<keyword evidence="2" id="KW-0732">Signal</keyword>
<comment type="caution">
    <text evidence="3">The sequence shown here is derived from an EMBL/GenBank/DDBJ whole genome shotgun (WGS) entry which is preliminary data.</text>
</comment>
<name>A0A8H7PG22_9FUNG</name>
<dbReference type="OrthoDB" id="2287961at2759"/>
<dbReference type="AlphaFoldDB" id="A0A8H7PG22"/>
<dbReference type="Proteomes" id="UP000612746">
    <property type="component" value="Unassembled WGS sequence"/>
</dbReference>
<evidence type="ECO:0000313" key="3">
    <source>
        <dbReference type="EMBL" id="KAG2172651.1"/>
    </source>
</evidence>
<evidence type="ECO:0000256" key="1">
    <source>
        <dbReference type="SAM" id="MobiDB-lite"/>
    </source>
</evidence>